<sequence>MANKTYADLKDEFDERVEKLREECDHPEVSDWQEEWWAIGHTTGFEVRVCEICQKIVARRTRCAKCGKFVEEDNFKRGDGTRRPASEIFCPECQEEWEEFVRRREGRHLPDGSSVKEEENLTEGLHYMRLHRKFLESPD</sequence>
<reference evidence="1 2" key="1">
    <citation type="journal article" date="2016" name="Sci. Rep.">
        <title>Metabolic traits of an uncultured archaeal lineage -MSBL1- from brine pools of the Red Sea.</title>
        <authorList>
            <person name="Mwirichia R."/>
            <person name="Alam I."/>
            <person name="Rashid M."/>
            <person name="Vinu M."/>
            <person name="Ba-Alawi W."/>
            <person name="Anthony Kamau A."/>
            <person name="Kamanda Ngugi D."/>
            <person name="Goker M."/>
            <person name="Klenk H.P."/>
            <person name="Bajic V."/>
            <person name="Stingl U."/>
        </authorList>
    </citation>
    <scope>NUCLEOTIDE SEQUENCE [LARGE SCALE GENOMIC DNA]</scope>
    <source>
        <strain evidence="1">SCGC-AAA259D14</strain>
    </source>
</reference>
<proteinExistence type="predicted"/>
<name>A0A133U7R9_9EURY</name>
<gene>
    <name evidence="1" type="ORF">AKJ62_01370</name>
</gene>
<dbReference type="EMBL" id="LHXL01000010">
    <property type="protein sequence ID" value="KXA90219.1"/>
    <property type="molecule type" value="Genomic_DNA"/>
</dbReference>
<accession>A0A133U7R9</accession>
<evidence type="ECO:0000313" key="2">
    <source>
        <dbReference type="Proteomes" id="UP000070589"/>
    </source>
</evidence>
<comment type="caution">
    <text evidence="1">The sequence shown here is derived from an EMBL/GenBank/DDBJ whole genome shotgun (WGS) entry which is preliminary data.</text>
</comment>
<dbReference type="AlphaFoldDB" id="A0A133U7R9"/>
<keyword evidence="2" id="KW-1185">Reference proteome</keyword>
<protein>
    <submittedName>
        <fullName evidence="1">Uncharacterized protein</fullName>
    </submittedName>
</protein>
<organism evidence="1 2">
    <name type="scientific">candidate division MSBL1 archaeon SCGC-AAA259D14</name>
    <dbReference type="NCBI Taxonomy" id="1698261"/>
    <lineage>
        <taxon>Archaea</taxon>
        <taxon>Methanobacteriati</taxon>
        <taxon>Methanobacteriota</taxon>
        <taxon>candidate division MSBL1</taxon>
    </lineage>
</organism>
<dbReference type="Proteomes" id="UP000070589">
    <property type="component" value="Unassembled WGS sequence"/>
</dbReference>
<evidence type="ECO:0000313" key="1">
    <source>
        <dbReference type="EMBL" id="KXA90219.1"/>
    </source>
</evidence>